<evidence type="ECO:0000313" key="2">
    <source>
        <dbReference type="Proteomes" id="UP001055712"/>
    </source>
</evidence>
<reference evidence="1" key="1">
    <citation type="journal article" date="2019" name="Plant J.">
        <title>Chlorella vulgaris genome assembly and annotation reveals the molecular basis for metabolic acclimation to high light conditions.</title>
        <authorList>
            <person name="Cecchin M."/>
            <person name="Marcolungo L."/>
            <person name="Rossato M."/>
            <person name="Girolomoni L."/>
            <person name="Cosentino E."/>
            <person name="Cuine S."/>
            <person name="Li-Beisson Y."/>
            <person name="Delledonne M."/>
            <person name="Ballottari M."/>
        </authorList>
    </citation>
    <scope>NUCLEOTIDE SEQUENCE</scope>
    <source>
        <strain evidence="1">211/11P</strain>
    </source>
</reference>
<reference evidence="1" key="2">
    <citation type="submission" date="2020-11" db="EMBL/GenBank/DDBJ databases">
        <authorList>
            <person name="Cecchin M."/>
            <person name="Marcolungo L."/>
            <person name="Rossato M."/>
            <person name="Girolomoni L."/>
            <person name="Cosentino E."/>
            <person name="Cuine S."/>
            <person name="Li-Beisson Y."/>
            <person name="Delledonne M."/>
            <person name="Ballottari M."/>
        </authorList>
    </citation>
    <scope>NUCLEOTIDE SEQUENCE</scope>
    <source>
        <strain evidence="1">211/11P</strain>
        <tissue evidence="1">Whole cell</tissue>
    </source>
</reference>
<dbReference type="Proteomes" id="UP001055712">
    <property type="component" value="Unassembled WGS sequence"/>
</dbReference>
<name>A0A9D4YT63_CHLVU</name>
<protein>
    <submittedName>
        <fullName evidence="1">Uncharacterized protein</fullName>
    </submittedName>
</protein>
<evidence type="ECO:0000313" key="1">
    <source>
        <dbReference type="EMBL" id="KAI3425166.1"/>
    </source>
</evidence>
<proteinExistence type="predicted"/>
<keyword evidence="2" id="KW-1185">Reference proteome</keyword>
<sequence>MPDDSILPPLALFIPADDSQPLPYNRRLLDASSVMAPEASAAAAMWRPELEAWVQQLVAANSLRPLQAQQQAVEVLVADARALAHEVITSTRSNLDALSAQLVASMPADTSASAMATLLHTTDFNALLKEAVDDAVVLVTGAMYPHLSVVAQTAHAALASCLQQPDALDPLPIFADSFLPHFVEKFPVNVVEATLLHSLWRDA</sequence>
<organism evidence="1 2">
    <name type="scientific">Chlorella vulgaris</name>
    <name type="common">Green alga</name>
    <dbReference type="NCBI Taxonomy" id="3077"/>
    <lineage>
        <taxon>Eukaryota</taxon>
        <taxon>Viridiplantae</taxon>
        <taxon>Chlorophyta</taxon>
        <taxon>core chlorophytes</taxon>
        <taxon>Trebouxiophyceae</taxon>
        <taxon>Chlorellales</taxon>
        <taxon>Chlorellaceae</taxon>
        <taxon>Chlorella clade</taxon>
        <taxon>Chlorella</taxon>
    </lineage>
</organism>
<dbReference type="EMBL" id="SIDB01000012">
    <property type="protein sequence ID" value="KAI3425166.1"/>
    <property type="molecule type" value="Genomic_DNA"/>
</dbReference>
<comment type="caution">
    <text evidence="1">The sequence shown here is derived from an EMBL/GenBank/DDBJ whole genome shotgun (WGS) entry which is preliminary data.</text>
</comment>
<accession>A0A9D4YT63</accession>
<dbReference type="AlphaFoldDB" id="A0A9D4YT63"/>
<gene>
    <name evidence="1" type="ORF">D9Q98_008937</name>
</gene>